<dbReference type="EMBL" id="FCOK02000015">
    <property type="protein sequence ID" value="SAL31887.1"/>
    <property type="molecule type" value="Genomic_DNA"/>
</dbReference>
<evidence type="ECO:0000256" key="2">
    <source>
        <dbReference type="ARBA" id="ARBA00023002"/>
    </source>
</evidence>
<reference evidence="3 4" key="1">
    <citation type="submission" date="2016-01" db="EMBL/GenBank/DDBJ databases">
        <authorList>
            <person name="Oliw E.H."/>
        </authorList>
    </citation>
    <scope>NUCLEOTIDE SEQUENCE [LARGE SCALE GENOMIC DNA]</scope>
    <source>
        <strain evidence="3">LMG 27134</strain>
    </source>
</reference>
<dbReference type="Proteomes" id="UP000054683">
    <property type="component" value="Unassembled WGS sequence"/>
</dbReference>
<dbReference type="RefSeq" id="WP_062085364.1">
    <property type="nucleotide sequence ID" value="NZ_FCOK02000015.1"/>
</dbReference>
<dbReference type="EC" id="1.14.12.12" evidence="3"/>
<protein>
    <submittedName>
        <fullName evidence="3">Naphthalene 1,2-dioxygenase subunit beta</fullName>
        <ecNumber evidence="3">1.14.12.12</ecNumber>
    </submittedName>
</protein>
<keyword evidence="2 3" id="KW-0560">Oxidoreductase</keyword>
<organism evidence="3 4">
    <name type="scientific">Caballeronia udeis</name>
    <dbReference type="NCBI Taxonomy" id="1232866"/>
    <lineage>
        <taxon>Bacteria</taxon>
        <taxon>Pseudomonadati</taxon>
        <taxon>Pseudomonadota</taxon>
        <taxon>Betaproteobacteria</taxon>
        <taxon>Burkholderiales</taxon>
        <taxon>Burkholderiaceae</taxon>
        <taxon>Caballeronia</taxon>
    </lineage>
</organism>
<dbReference type="PANTHER" id="PTHR41534">
    <property type="entry name" value="BLR3401 PROTEIN"/>
    <property type="match status" value="1"/>
</dbReference>
<evidence type="ECO:0000313" key="3">
    <source>
        <dbReference type="EMBL" id="SAL31887.1"/>
    </source>
</evidence>
<proteinExistence type="inferred from homology"/>
<dbReference type="Gene3D" id="3.10.450.50">
    <property type="match status" value="1"/>
</dbReference>
<accession>A0A158GJ30</accession>
<dbReference type="GO" id="GO:0019380">
    <property type="term" value="P:3-phenylpropionate catabolic process"/>
    <property type="evidence" value="ECO:0007669"/>
    <property type="project" value="TreeGrafter"/>
</dbReference>
<name>A0A158GJ30_9BURK</name>
<comment type="similarity">
    <text evidence="1">Belongs to the bacterial ring-hydroxylating dioxygenase beta subunit family.</text>
</comment>
<dbReference type="CDD" id="cd00667">
    <property type="entry name" value="ring_hydroxylating_dioxygenases_beta"/>
    <property type="match status" value="1"/>
</dbReference>
<evidence type="ECO:0000313" key="4">
    <source>
        <dbReference type="Proteomes" id="UP000054683"/>
    </source>
</evidence>
<evidence type="ECO:0000256" key="1">
    <source>
        <dbReference type="ARBA" id="ARBA00009570"/>
    </source>
</evidence>
<dbReference type="PANTHER" id="PTHR41534:SF2">
    <property type="entry name" value="3-PHENYLPROPIONATE_CINNAMIC ACID DIOXYGENASE SUBUNIT BETA"/>
    <property type="match status" value="1"/>
</dbReference>
<dbReference type="Pfam" id="PF00866">
    <property type="entry name" value="Ring_hydroxyl_B"/>
    <property type="match status" value="1"/>
</dbReference>
<keyword evidence="3" id="KW-0223">Dioxygenase</keyword>
<dbReference type="GO" id="GO:0018625">
    <property type="term" value="F:naphthalene 1,2-dioxygenase activity"/>
    <property type="evidence" value="ECO:0007669"/>
    <property type="project" value="UniProtKB-EC"/>
</dbReference>
<dbReference type="OrthoDB" id="4719230at2"/>
<sequence length="195" mass="23767">METNQATMETTQAPVKADLANEYPERYVSEDLRREVERFLFREARLMDTERFREWHQQMLDPDIRYVVTSTQLRSRRERRYAQPDKVFIYDDDHRQLGIRVNQYYDPQHWRIDPPEKYCHTVTNIEAFESEREDQINVRSNCLIVRARRSYEVDQFFYTREDVVRRSSAGTLRLLSRVIDYPERCVQGRNMLIFL</sequence>
<gene>
    <name evidence="3" type="primary">nagAd</name>
    <name evidence="3" type="ORF">AWB69_02719</name>
</gene>
<dbReference type="InterPro" id="IPR032710">
    <property type="entry name" value="NTF2-like_dom_sf"/>
</dbReference>
<dbReference type="AlphaFoldDB" id="A0A158GJ30"/>
<dbReference type="InterPro" id="IPR000391">
    <property type="entry name" value="Rng_hydr_dOase-bsu"/>
</dbReference>
<dbReference type="SUPFAM" id="SSF54427">
    <property type="entry name" value="NTF2-like"/>
    <property type="match status" value="1"/>
</dbReference>